<sequence length="188" mass="21881">MGSKHTLWSEEDDMFLVKTVLNHIREGNTQTRAFEEVAQQLNRTSAACGYRWNAVLRSDYKQEIEEAKKTRIAKVKGRPSHQIEKASPVEVNEKSKQHLPEASLTISDCISYLNQLNLYNSQTLKTENEQLLNEKIKLTDEKNELSLKYDKLMKKKSKLEQEYSLLARILRQAQNIAEDTLELKLDYH</sequence>
<accession>A0ABT9ZGX7</accession>
<evidence type="ECO:0000313" key="4">
    <source>
        <dbReference type="Proteomes" id="UP001234495"/>
    </source>
</evidence>
<gene>
    <name evidence="3" type="ORF">J2S19_002809</name>
</gene>
<evidence type="ECO:0000256" key="1">
    <source>
        <dbReference type="SAM" id="Coils"/>
    </source>
</evidence>
<feature type="domain" description="Myb-like" evidence="2">
    <location>
        <begin position="8"/>
        <end position="56"/>
    </location>
</feature>
<dbReference type="PANTHER" id="PTHR41302">
    <property type="entry name" value="PRESPORE-SPECIFIC TRANSCRIPTIONAL REGULATOR RSFA-RELATED"/>
    <property type="match status" value="1"/>
</dbReference>
<evidence type="ECO:0000259" key="2">
    <source>
        <dbReference type="PROSITE" id="PS50090"/>
    </source>
</evidence>
<proteinExistence type="predicted"/>
<dbReference type="PANTHER" id="PTHR41302:SF2">
    <property type="entry name" value="PRESPORE SPECIFIC TRANSCRIPTIONAL ACTIVATOR RSFA"/>
    <property type="match status" value="1"/>
</dbReference>
<reference evidence="3 4" key="1">
    <citation type="submission" date="2023-07" db="EMBL/GenBank/DDBJ databases">
        <title>Genomic Encyclopedia of Type Strains, Phase IV (KMG-IV): sequencing the most valuable type-strain genomes for metagenomic binning, comparative biology and taxonomic classification.</title>
        <authorList>
            <person name="Goeker M."/>
        </authorList>
    </citation>
    <scope>NUCLEOTIDE SEQUENCE [LARGE SCALE GENOMIC DNA]</scope>
    <source>
        <strain evidence="3 4">DSM 29005</strain>
    </source>
</reference>
<name>A0ABT9ZGX7_9BACI</name>
<keyword evidence="1" id="KW-0175">Coiled coil</keyword>
<dbReference type="RefSeq" id="WP_307342639.1">
    <property type="nucleotide sequence ID" value="NZ_JAUSUD010000013.1"/>
</dbReference>
<dbReference type="Proteomes" id="UP001234495">
    <property type="component" value="Unassembled WGS sequence"/>
</dbReference>
<feature type="coiled-coil region" evidence="1">
    <location>
        <begin position="121"/>
        <end position="176"/>
    </location>
</feature>
<dbReference type="InterPro" id="IPR009057">
    <property type="entry name" value="Homeodomain-like_sf"/>
</dbReference>
<dbReference type="PROSITE" id="PS50090">
    <property type="entry name" value="MYB_LIKE"/>
    <property type="match status" value="1"/>
</dbReference>
<dbReference type="InterPro" id="IPR014243">
    <property type="entry name" value="RsfA-like"/>
</dbReference>
<organism evidence="3 4">
    <name type="scientific">Metabacillus malikii</name>
    <dbReference type="NCBI Taxonomy" id="1504265"/>
    <lineage>
        <taxon>Bacteria</taxon>
        <taxon>Bacillati</taxon>
        <taxon>Bacillota</taxon>
        <taxon>Bacilli</taxon>
        <taxon>Bacillales</taxon>
        <taxon>Bacillaceae</taxon>
        <taxon>Metabacillus</taxon>
    </lineage>
</organism>
<keyword evidence="4" id="KW-1185">Reference proteome</keyword>
<dbReference type="InterPro" id="IPR001005">
    <property type="entry name" value="SANT/Myb"/>
</dbReference>
<dbReference type="Pfam" id="PF13921">
    <property type="entry name" value="Myb_DNA-bind_6"/>
    <property type="match status" value="1"/>
</dbReference>
<dbReference type="EMBL" id="JAUSUD010000013">
    <property type="protein sequence ID" value="MDQ0231526.1"/>
    <property type="molecule type" value="Genomic_DNA"/>
</dbReference>
<comment type="caution">
    <text evidence="3">The sequence shown here is derived from an EMBL/GenBank/DDBJ whole genome shotgun (WGS) entry which is preliminary data.</text>
</comment>
<evidence type="ECO:0000313" key="3">
    <source>
        <dbReference type="EMBL" id="MDQ0231526.1"/>
    </source>
</evidence>
<dbReference type="Gene3D" id="1.10.10.60">
    <property type="entry name" value="Homeodomain-like"/>
    <property type="match status" value="1"/>
</dbReference>
<dbReference type="SUPFAM" id="SSF46689">
    <property type="entry name" value="Homeodomain-like"/>
    <property type="match status" value="1"/>
</dbReference>
<protein>
    <submittedName>
        <fullName evidence="3">Prespore-specific regulator</fullName>
    </submittedName>
</protein>